<dbReference type="Proteomes" id="UP000054248">
    <property type="component" value="Unassembled WGS sequence"/>
</dbReference>
<reference evidence="1 2" key="1">
    <citation type="submission" date="2014-04" db="EMBL/GenBank/DDBJ databases">
        <authorList>
            <consortium name="DOE Joint Genome Institute"/>
            <person name="Kuo A."/>
            <person name="Girlanda M."/>
            <person name="Perotto S."/>
            <person name="Kohler A."/>
            <person name="Nagy L.G."/>
            <person name="Floudas D."/>
            <person name="Copeland A."/>
            <person name="Barry K.W."/>
            <person name="Cichocki N."/>
            <person name="Veneault-Fourrey C."/>
            <person name="LaButti K."/>
            <person name="Lindquist E.A."/>
            <person name="Lipzen A."/>
            <person name="Lundell T."/>
            <person name="Morin E."/>
            <person name="Murat C."/>
            <person name="Sun H."/>
            <person name="Tunlid A."/>
            <person name="Henrissat B."/>
            <person name="Grigoriev I.V."/>
            <person name="Hibbett D.S."/>
            <person name="Martin F."/>
            <person name="Nordberg H.P."/>
            <person name="Cantor M.N."/>
            <person name="Hua S.X."/>
        </authorList>
    </citation>
    <scope>NUCLEOTIDE SEQUENCE [LARGE SCALE GENOMIC DNA]</scope>
    <source>
        <strain evidence="1 2">MUT 4182</strain>
    </source>
</reference>
<reference evidence="2" key="2">
    <citation type="submission" date="2015-01" db="EMBL/GenBank/DDBJ databases">
        <title>Evolutionary Origins and Diversification of the Mycorrhizal Mutualists.</title>
        <authorList>
            <consortium name="DOE Joint Genome Institute"/>
            <consortium name="Mycorrhizal Genomics Consortium"/>
            <person name="Kohler A."/>
            <person name="Kuo A."/>
            <person name="Nagy L.G."/>
            <person name="Floudas D."/>
            <person name="Copeland A."/>
            <person name="Barry K.W."/>
            <person name="Cichocki N."/>
            <person name="Veneault-Fourrey C."/>
            <person name="LaButti K."/>
            <person name="Lindquist E.A."/>
            <person name="Lipzen A."/>
            <person name="Lundell T."/>
            <person name="Morin E."/>
            <person name="Murat C."/>
            <person name="Riley R."/>
            <person name="Ohm R."/>
            <person name="Sun H."/>
            <person name="Tunlid A."/>
            <person name="Henrissat B."/>
            <person name="Grigoriev I.V."/>
            <person name="Hibbett D.S."/>
            <person name="Martin F."/>
        </authorList>
    </citation>
    <scope>NUCLEOTIDE SEQUENCE [LARGE SCALE GENOMIC DNA]</scope>
    <source>
        <strain evidence="2">MUT 4182</strain>
    </source>
</reference>
<dbReference type="Pfam" id="PF14223">
    <property type="entry name" value="Retrotran_gag_2"/>
    <property type="match status" value="1"/>
</dbReference>
<evidence type="ECO:0000313" key="1">
    <source>
        <dbReference type="EMBL" id="KIO19451.1"/>
    </source>
</evidence>
<sequence>MSDSPESTKPTTNILTPYRHRDWKEKCVAAAFSLDAYDIIDGSETRPTSGTAEQREWDKQRNKFTGYLLSTLDQAHRTIIQSVKAKDLKGMWDTLNAYYESQDASTRFFATQKMMTVTSRDPEHPDELPLEFGNRAVDA</sequence>
<evidence type="ECO:0008006" key="3">
    <source>
        <dbReference type="Google" id="ProtNLM"/>
    </source>
</evidence>
<accession>A0A0C3Q6K5</accession>
<keyword evidence="2" id="KW-1185">Reference proteome</keyword>
<protein>
    <recommendedName>
        <fullName evidence="3">Retrotransposon Copia-like N-terminal domain-containing protein</fullName>
    </recommendedName>
</protein>
<dbReference type="OrthoDB" id="3057169at2759"/>
<evidence type="ECO:0000313" key="2">
    <source>
        <dbReference type="Proteomes" id="UP000054248"/>
    </source>
</evidence>
<dbReference type="EMBL" id="KN823221">
    <property type="protein sequence ID" value="KIO19451.1"/>
    <property type="molecule type" value="Genomic_DNA"/>
</dbReference>
<dbReference type="AlphaFoldDB" id="A0A0C3Q6K5"/>
<dbReference type="HOGENOM" id="CLU_1846584_0_0_1"/>
<gene>
    <name evidence="1" type="ORF">M407DRAFT_30914</name>
</gene>
<organism evidence="1 2">
    <name type="scientific">Tulasnella calospora MUT 4182</name>
    <dbReference type="NCBI Taxonomy" id="1051891"/>
    <lineage>
        <taxon>Eukaryota</taxon>
        <taxon>Fungi</taxon>
        <taxon>Dikarya</taxon>
        <taxon>Basidiomycota</taxon>
        <taxon>Agaricomycotina</taxon>
        <taxon>Agaricomycetes</taxon>
        <taxon>Cantharellales</taxon>
        <taxon>Tulasnellaceae</taxon>
        <taxon>Tulasnella</taxon>
    </lineage>
</organism>
<name>A0A0C3Q6K5_9AGAM</name>
<proteinExistence type="predicted"/>